<evidence type="ECO:0000313" key="3">
    <source>
        <dbReference type="EMBL" id="GAD57053.1"/>
    </source>
</evidence>
<name>U3AQP0_9RHOB</name>
<dbReference type="STRING" id="1337093.MBELCI_3105"/>
<evidence type="ECO:0000313" key="4">
    <source>
        <dbReference type="Proteomes" id="UP000016566"/>
    </source>
</evidence>
<keyword evidence="1" id="KW-0479">Metal-binding</keyword>
<keyword evidence="3" id="KW-0456">Lyase</keyword>
<dbReference type="SUPFAM" id="SSF51126">
    <property type="entry name" value="Pectin lyase-like"/>
    <property type="match status" value="1"/>
</dbReference>
<reference evidence="3" key="1">
    <citation type="journal article" date="2013" name="Genome Announc.">
        <title>Draft Genome Sequence of Loktanella cinnabarina LL-001T, Isolated from Deep-Sea Floor Sediment.</title>
        <authorList>
            <person name="Nishi S."/>
            <person name="Tsubouchi T."/>
            <person name="Takaki Y."/>
            <person name="Koyanagi R."/>
            <person name="Satoh N."/>
            <person name="Maruyama T."/>
            <person name="Hatada Y."/>
        </authorList>
    </citation>
    <scope>NUCLEOTIDE SEQUENCE [LARGE SCALE GENOMIC DNA]</scope>
    <source>
        <strain evidence="3">LL-001</strain>
    </source>
</reference>
<evidence type="ECO:0000256" key="1">
    <source>
        <dbReference type="ARBA" id="ARBA00022723"/>
    </source>
</evidence>
<evidence type="ECO:0000256" key="2">
    <source>
        <dbReference type="ARBA" id="ARBA00023180"/>
    </source>
</evidence>
<keyword evidence="4" id="KW-1185">Reference proteome</keyword>
<proteinExistence type="predicted"/>
<protein>
    <submittedName>
        <fullName evidence="3">Pectate lyase</fullName>
    </submittedName>
</protein>
<dbReference type="Proteomes" id="UP000016566">
    <property type="component" value="Unassembled WGS sequence"/>
</dbReference>
<dbReference type="eggNOG" id="COG3866">
    <property type="taxonomic scope" value="Bacteria"/>
</dbReference>
<dbReference type="OrthoDB" id="8737820at2"/>
<dbReference type="InterPro" id="IPR011050">
    <property type="entry name" value="Pectin_lyase_fold/virulence"/>
</dbReference>
<dbReference type="InterPro" id="IPR012334">
    <property type="entry name" value="Pectin_lyas_fold"/>
</dbReference>
<dbReference type="PANTHER" id="PTHR42970:SF1">
    <property type="entry name" value="PECTATE LYASE C-RELATED"/>
    <property type="match status" value="1"/>
</dbReference>
<dbReference type="InterPro" id="IPR052063">
    <property type="entry name" value="Polysaccharide_Lyase_1"/>
</dbReference>
<accession>U3AQP0</accession>
<keyword evidence="2" id="KW-0325">Glycoprotein</keyword>
<dbReference type="GO" id="GO:0046872">
    <property type="term" value="F:metal ion binding"/>
    <property type="evidence" value="ECO:0007669"/>
    <property type="project" value="UniProtKB-KW"/>
</dbReference>
<dbReference type="EMBL" id="BATB01000058">
    <property type="protein sequence ID" value="GAD57053.1"/>
    <property type="molecule type" value="Genomic_DNA"/>
</dbReference>
<gene>
    <name evidence="3" type="ORF">MBELCI_3105</name>
</gene>
<sequence length="432" mass="46473">MHLNARFIGLAALLLIATTAAVLLVGTRGFDRDTPLAFPELEGFGSKTVGGRGGQILKVTSLADAGEGTLRWALEEVEGPRIVVFDVSGVITLSKQIEIKGDVTVAGQSAPAGVTIAGGRLRVVESNVILRGLRIRPGDGPGASAQSRDAISIGTPDKTVSRVVIDSNSLTWAIDENLSIWGDVRDVTISRNIIAEALDAAGHDKGDHSMGLLIGGGDIKRITIVDNLFAHNRHRNPTIKGQSNQVEFVNNLVYNWGANGFEAKSGSIHLLGNVYLDGPDTADKPPIRLAGKKSEARYYLSDNFGEATPQHRIQAEPVFRESGVQVHAMEDVEAHVLARAGARQPELDAIDSRIVETVTARTGRIINSQEEVGGYITVRDSRAPPDHDNDGIPDVVERELGSNPLAFDSNDRSTRSDPTHIERYLNRMVESL</sequence>
<comment type="caution">
    <text evidence="3">The sequence shown here is derived from an EMBL/GenBank/DDBJ whole genome shotgun (WGS) entry which is preliminary data.</text>
</comment>
<dbReference type="AlphaFoldDB" id="U3AQP0"/>
<dbReference type="Gene3D" id="2.160.20.10">
    <property type="entry name" value="Single-stranded right-handed beta-helix, Pectin lyase-like"/>
    <property type="match status" value="1"/>
</dbReference>
<dbReference type="GO" id="GO:0016829">
    <property type="term" value="F:lyase activity"/>
    <property type="evidence" value="ECO:0007669"/>
    <property type="project" value="UniProtKB-KW"/>
</dbReference>
<dbReference type="RefSeq" id="WP_021695152.1">
    <property type="nucleotide sequence ID" value="NZ_BATB01000058.1"/>
</dbReference>
<dbReference type="PANTHER" id="PTHR42970">
    <property type="entry name" value="PECTATE LYASE C-RELATED"/>
    <property type="match status" value="1"/>
</dbReference>
<organism evidence="3 4">
    <name type="scientific">Limimaricola cinnabarinus LL-001</name>
    <dbReference type="NCBI Taxonomy" id="1337093"/>
    <lineage>
        <taxon>Bacteria</taxon>
        <taxon>Pseudomonadati</taxon>
        <taxon>Pseudomonadota</taxon>
        <taxon>Alphaproteobacteria</taxon>
        <taxon>Rhodobacterales</taxon>
        <taxon>Paracoccaceae</taxon>
        <taxon>Limimaricola</taxon>
    </lineage>
</organism>